<accession>A0A660E8T2</accession>
<dbReference type="AlphaFoldDB" id="A0A660E8T2"/>
<reference evidence="1 2" key="1">
    <citation type="submission" date="2018-11" db="EMBL/GenBank/DDBJ databases">
        <authorList>
            <person name="Wuyts S."/>
        </authorList>
    </citation>
    <scope>NUCLEOTIDE SEQUENCE [LARGE SCALE GENOMIC DNA]</scope>
    <source>
        <strain evidence="1">Lactobacillus mudanjiangensis AMBF249</strain>
    </source>
</reference>
<proteinExistence type="predicted"/>
<dbReference type="RefSeq" id="WP_130851872.1">
    <property type="nucleotide sequence ID" value="NZ_UYIG01000125.1"/>
</dbReference>
<organism evidence="1 2">
    <name type="scientific">Lactiplantibacillus mudanjiangensis</name>
    <dbReference type="NCBI Taxonomy" id="1296538"/>
    <lineage>
        <taxon>Bacteria</taxon>
        <taxon>Bacillati</taxon>
        <taxon>Bacillota</taxon>
        <taxon>Bacilli</taxon>
        <taxon>Lactobacillales</taxon>
        <taxon>Lactobacillaceae</taxon>
        <taxon>Lactiplantibacillus</taxon>
    </lineage>
</organism>
<dbReference type="EMBL" id="UYIG01000125">
    <property type="protein sequence ID" value="VDG28835.1"/>
    <property type="molecule type" value="Genomic_DNA"/>
</dbReference>
<evidence type="ECO:0000313" key="1">
    <source>
        <dbReference type="EMBL" id="VDG28835.1"/>
    </source>
</evidence>
<keyword evidence="2" id="KW-1185">Reference proteome</keyword>
<dbReference type="Proteomes" id="UP000289996">
    <property type="component" value="Unassembled WGS sequence"/>
</dbReference>
<gene>
    <name evidence="1" type="ORF">MUDAN_MDHGFNIF_03240</name>
</gene>
<evidence type="ECO:0000313" key="2">
    <source>
        <dbReference type="Proteomes" id="UP000289996"/>
    </source>
</evidence>
<protein>
    <submittedName>
        <fullName evidence="1">Amino acid biosynthesis protein [Lactobacillus pentosus]</fullName>
    </submittedName>
</protein>
<sequence length="182" mass="20209">MRLHTLGPAVTDSYAAAQYYNETACEGQAEIVGHPSFETILTHLTAYAGDWLIIPAAFQSPSLQASWGDIHYALLSQMTLTTCFMTELDPLVVVARTDADNRIGYTHAATAQLLKRTVSNVVVQTAASKFLAYQQYQENQAGYVLTNEKNVTLSANEKILKRLTPSMVWCVYQIKDDDTCKH</sequence>
<name>A0A660E8T2_9LACO</name>
<dbReference type="OrthoDB" id="2988039at2"/>